<gene>
    <name evidence="1" type="ORF">S01H1_80028</name>
</gene>
<name>X0XN85_9ZZZZ</name>
<evidence type="ECO:0000313" key="1">
    <source>
        <dbReference type="EMBL" id="GAG44645.1"/>
    </source>
</evidence>
<reference evidence="1" key="1">
    <citation type="journal article" date="2014" name="Front. Microbiol.">
        <title>High frequency of phylogenetically diverse reductive dehalogenase-homologous genes in deep subseafloor sedimentary metagenomes.</title>
        <authorList>
            <person name="Kawai M."/>
            <person name="Futagami T."/>
            <person name="Toyoda A."/>
            <person name="Takaki Y."/>
            <person name="Nishi S."/>
            <person name="Hori S."/>
            <person name="Arai W."/>
            <person name="Tsubouchi T."/>
            <person name="Morono Y."/>
            <person name="Uchiyama I."/>
            <person name="Ito T."/>
            <person name="Fujiyama A."/>
            <person name="Inagaki F."/>
            <person name="Takami H."/>
        </authorList>
    </citation>
    <scope>NUCLEOTIDE SEQUENCE</scope>
    <source>
        <strain evidence="1">Expedition CK06-06</strain>
    </source>
</reference>
<protein>
    <submittedName>
        <fullName evidence="1">Uncharacterized protein</fullName>
    </submittedName>
</protein>
<accession>X0XN85</accession>
<proteinExistence type="predicted"/>
<organism evidence="1">
    <name type="scientific">marine sediment metagenome</name>
    <dbReference type="NCBI Taxonomy" id="412755"/>
    <lineage>
        <taxon>unclassified sequences</taxon>
        <taxon>metagenomes</taxon>
        <taxon>ecological metagenomes</taxon>
    </lineage>
</organism>
<dbReference type="EMBL" id="BARS01054002">
    <property type="protein sequence ID" value="GAG44645.1"/>
    <property type="molecule type" value="Genomic_DNA"/>
</dbReference>
<sequence length="52" mass="5496">MVWDHLGAVVREQVEAAVEVEEAAVEWAAIVLEQGLAVAVSAPLVEPGCLIK</sequence>
<dbReference type="AlphaFoldDB" id="X0XN85"/>
<comment type="caution">
    <text evidence="1">The sequence shown here is derived from an EMBL/GenBank/DDBJ whole genome shotgun (WGS) entry which is preliminary data.</text>
</comment>